<dbReference type="PROSITE" id="PS00751">
    <property type="entry name" value="TCP1_2"/>
    <property type="match status" value="1"/>
</dbReference>
<keyword evidence="5 9" id="KW-0547">Nucleotide-binding</keyword>
<dbReference type="SUPFAM" id="SSF52029">
    <property type="entry name" value="GroEL apical domain-like"/>
    <property type="match status" value="1"/>
</dbReference>
<dbReference type="GO" id="GO:0016887">
    <property type="term" value="F:ATP hydrolysis activity"/>
    <property type="evidence" value="ECO:0007669"/>
    <property type="project" value="InterPro"/>
</dbReference>
<organism evidence="11 12">
    <name type="scientific">Cyclospora cayetanensis</name>
    <dbReference type="NCBI Taxonomy" id="88456"/>
    <lineage>
        <taxon>Eukaryota</taxon>
        <taxon>Sar</taxon>
        <taxon>Alveolata</taxon>
        <taxon>Apicomplexa</taxon>
        <taxon>Conoidasida</taxon>
        <taxon>Coccidia</taxon>
        <taxon>Eucoccidiorida</taxon>
        <taxon>Eimeriorina</taxon>
        <taxon>Eimeriidae</taxon>
        <taxon>Cyclospora</taxon>
    </lineage>
</organism>
<keyword evidence="6 9" id="KW-0067">ATP-binding</keyword>
<dbReference type="InterPro" id="IPR002423">
    <property type="entry name" value="Cpn60/GroEL/TCP-1"/>
</dbReference>
<dbReference type="InterPro" id="IPR027410">
    <property type="entry name" value="TCP-1-like_intermed_sf"/>
</dbReference>
<gene>
    <name evidence="11" type="ORF">cyc_01203</name>
</gene>
<dbReference type="GO" id="GO:0140662">
    <property type="term" value="F:ATP-dependent protein folding chaperone"/>
    <property type="evidence" value="ECO:0007669"/>
    <property type="project" value="InterPro"/>
</dbReference>
<dbReference type="Proteomes" id="UP000095192">
    <property type="component" value="Unassembled WGS sequence"/>
</dbReference>
<reference evidence="11 12" key="1">
    <citation type="journal article" date="2016" name="BMC Genomics">
        <title>Comparative genomics reveals Cyclospora cayetanensis possesses coccidia-like metabolism and invasion components but unique surface antigens.</title>
        <authorList>
            <person name="Liu S."/>
            <person name="Wang L."/>
            <person name="Zheng H."/>
            <person name="Xu Z."/>
            <person name="Roellig D.M."/>
            <person name="Li N."/>
            <person name="Frace M.A."/>
            <person name="Tang K."/>
            <person name="Arrowood M.J."/>
            <person name="Moss D.M."/>
            <person name="Zhang L."/>
            <person name="Feng Y."/>
            <person name="Xiao L."/>
        </authorList>
    </citation>
    <scope>NUCLEOTIDE SEQUENCE [LARGE SCALE GENOMIC DNA]</scope>
    <source>
        <strain evidence="11 12">CHN_HEN01</strain>
    </source>
</reference>
<protein>
    <recommendedName>
        <fullName evidence="3">T-complex protein 1 subunit alpha</fullName>
    </recommendedName>
    <alternativeName>
        <fullName evidence="8">CCT-alpha</fullName>
    </alternativeName>
</protein>
<keyword evidence="4" id="KW-0963">Cytoplasm</keyword>
<comment type="caution">
    <text evidence="11">The sequence shown here is derived from an EMBL/GenBank/DDBJ whole genome shotgun (WGS) entry which is preliminary data.</text>
</comment>
<evidence type="ECO:0000256" key="3">
    <source>
        <dbReference type="ARBA" id="ARBA00014424"/>
    </source>
</evidence>
<evidence type="ECO:0000256" key="1">
    <source>
        <dbReference type="ARBA" id="ARBA00004496"/>
    </source>
</evidence>
<dbReference type="PROSITE" id="PS00995">
    <property type="entry name" value="TCP1_3"/>
    <property type="match status" value="1"/>
</dbReference>
<evidence type="ECO:0000256" key="9">
    <source>
        <dbReference type="RuleBase" id="RU004187"/>
    </source>
</evidence>
<dbReference type="InterPro" id="IPR002194">
    <property type="entry name" value="Chaperonin_TCP-1_CS"/>
</dbReference>
<dbReference type="NCBIfam" id="NF041082">
    <property type="entry name" value="thermosome_alpha"/>
    <property type="match status" value="1"/>
</dbReference>
<dbReference type="Gene3D" id="3.30.260.10">
    <property type="entry name" value="TCP-1-like chaperonin intermediate domain"/>
    <property type="match status" value="1"/>
</dbReference>
<dbReference type="InterPro" id="IPR027413">
    <property type="entry name" value="GROEL-like_equatorial_sf"/>
</dbReference>
<comment type="subcellular location">
    <subcellularLocation>
        <location evidence="1">Cytoplasm</location>
    </subcellularLocation>
</comment>
<dbReference type="InterPro" id="IPR053374">
    <property type="entry name" value="TCP-1_chaperonin"/>
</dbReference>
<evidence type="ECO:0000256" key="7">
    <source>
        <dbReference type="ARBA" id="ARBA00023186"/>
    </source>
</evidence>
<dbReference type="NCBIfam" id="NF041083">
    <property type="entry name" value="thermosome_beta"/>
    <property type="match status" value="1"/>
</dbReference>
<evidence type="ECO:0000313" key="12">
    <source>
        <dbReference type="Proteomes" id="UP000095192"/>
    </source>
</evidence>
<dbReference type="InterPro" id="IPR012715">
    <property type="entry name" value="Chap_CCT_alpha"/>
</dbReference>
<dbReference type="EMBL" id="JROU02001540">
    <property type="protein sequence ID" value="OEH76065.1"/>
    <property type="molecule type" value="Genomic_DNA"/>
</dbReference>
<keyword evidence="12" id="KW-1185">Reference proteome</keyword>
<evidence type="ECO:0000256" key="8">
    <source>
        <dbReference type="ARBA" id="ARBA00030049"/>
    </source>
</evidence>
<dbReference type="AlphaFoldDB" id="A0A1D3CXZ5"/>
<proteinExistence type="inferred from homology"/>
<dbReference type="PRINTS" id="PR00304">
    <property type="entry name" value="TCOMPLEXTCP1"/>
</dbReference>
<evidence type="ECO:0000256" key="2">
    <source>
        <dbReference type="ARBA" id="ARBA00008020"/>
    </source>
</evidence>
<dbReference type="InterPro" id="IPR017998">
    <property type="entry name" value="Chaperone_TCP-1"/>
</dbReference>
<dbReference type="Pfam" id="PF00118">
    <property type="entry name" value="Cpn60_TCP1"/>
    <property type="match status" value="1"/>
</dbReference>
<dbReference type="Gene3D" id="3.50.7.10">
    <property type="entry name" value="GroEL"/>
    <property type="match status" value="1"/>
</dbReference>
<feature type="region of interest" description="Disordered" evidence="10">
    <location>
        <begin position="1"/>
        <end position="27"/>
    </location>
</feature>
<keyword evidence="7 9" id="KW-0143">Chaperone</keyword>
<evidence type="ECO:0000256" key="6">
    <source>
        <dbReference type="ARBA" id="ARBA00022840"/>
    </source>
</evidence>
<dbReference type="FunCoup" id="A0A1D3CXZ5">
    <property type="interactions" value="480"/>
</dbReference>
<dbReference type="PROSITE" id="PS00750">
    <property type="entry name" value="TCP1_1"/>
    <property type="match status" value="1"/>
</dbReference>
<comment type="similarity">
    <text evidence="2 9">Belongs to the TCP-1 chaperonin family.</text>
</comment>
<dbReference type="Gene3D" id="1.10.560.10">
    <property type="entry name" value="GroEL-like equatorial domain"/>
    <property type="match status" value="1"/>
</dbReference>
<dbReference type="PANTHER" id="PTHR11353">
    <property type="entry name" value="CHAPERONIN"/>
    <property type="match status" value="1"/>
</dbReference>
<dbReference type="GO" id="GO:0005737">
    <property type="term" value="C:cytoplasm"/>
    <property type="evidence" value="ECO:0007669"/>
    <property type="project" value="UniProtKB-SubCell"/>
</dbReference>
<evidence type="ECO:0000256" key="10">
    <source>
        <dbReference type="SAM" id="MobiDB-lite"/>
    </source>
</evidence>
<dbReference type="FunFam" id="3.50.7.10:FF:000009">
    <property type="entry name" value="T-complex protein 1 subunit alpha"/>
    <property type="match status" value="1"/>
</dbReference>
<evidence type="ECO:0000256" key="5">
    <source>
        <dbReference type="ARBA" id="ARBA00022741"/>
    </source>
</evidence>
<dbReference type="GO" id="GO:0005524">
    <property type="term" value="F:ATP binding"/>
    <property type="evidence" value="ECO:0007669"/>
    <property type="project" value="UniProtKB-KW"/>
</dbReference>
<dbReference type="VEuPathDB" id="ToxoDB:cyc_01203"/>
<dbReference type="InParanoid" id="A0A1D3CXZ5"/>
<dbReference type="InterPro" id="IPR027409">
    <property type="entry name" value="GroEL-like_apical_dom_sf"/>
</dbReference>
<name>A0A1D3CXZ5_9EIME</name>
<dbReference type="SUPFAM" id="SSF54849">
    <property type="entry name" value="GroEL-intermediate domain like"/>
    <property type="match status" value="1"/>
</dbReference>
<dbReference type="SUPFAM" id="SSF48592">
    <property type="entry name" value="GroEL equatorial domain-like"/>
    <property type="match status" value="1"/>
</dbReference>
<dbReference type="CDD" id="cd03335">
    <property type="entry name" value="TCP1_alpha"/>
    <property type="match status" value="1"/>
</dbReference>
<dbReference type="GO" id="GO:0051082">
    <property type="term" value="F:unfolded protein binding"/>
    <property type="evidence" value="ECO:0007669"/>
    <property type="project" value="InterPro"/>
</dbReference>
<dbReference type="InterPro" id="IPR054827">
    <property type="entry name" value="thermosome_alpha"/>
</dbReference>
<dbReference type="VEuPathDB" id="ToxoDB:LOC34618257"/>
<evidence type="ECO:0000256" key="4">
    <source>
        <dbReference type="ARBA" id="ARBA00022490"/>
    </source>
</evidence>
<sequence length="584" mass="62726">MTLAIFGERQSGQDVRSANGEERGLRRSATLRTPPLFEVYIHPPDGFSCALPLAVAAVMAVANILRSSLGPHGLDKMLVDDIGDVVVTNDGATILKQLEVQHPAAKVLVDLSDLQDKEVGDGTTSVVLLASELLRLSVQLIKDDLHPTAVIAGYRLAMKECVRYLKSHLSVELQKLDPSLLLSVAKTSLSSKFIGTEEDFFADLCVTAIQAVKMVTEKGEARYPVDSISILKTHGKSARDSQLVDGFALKTSRAAQGMPMVVKDAKIALLDFGLRQHRMQLGVSIQVNDPEALEKIRQQEKNIARQRVKQILQSGANVIVTTQGIDDMCLKYFVEAGAIAVRRVSKKDIRRIAKATGGTVCLTLATLEGDEFFDPAALGSCAEVCEERVGDWDYLFFRGCKTSKAATVILRGANEFMLDEVERSLHDALCAVSRCLSSSSVCPGGGTVEAALSVYLEDFARTLGNREQLAVAAFAEALLVIPKTLALNAALDATELVARLRAAHAKVQCGSEAAAAPTAAADPKGLMGLDLVGGKLCPALASGIVEATVSKTKSFKFATEAAVTILRIDDFIRLAPEPERKERD</sequence>
<accession>A0A1D3CXZ5</accession>
<evidence type="ECO:0000313" key="11">
    <source>
        <dbReference type="EMBL" id="OEH76065.1"/>
    </source>
</evidence>